<evidence type="ECO:0000313" key="1">
    <source>
        <dbReference type="EMBL" id="KZF20819.1"/>
    </source>
</evidence>
<evidence type="ECO:0000313" key="2">
    <source>
        <dbReference type="Proteomes" id="UP000076632"/>
    </source>
</evidence>
<keyword evidence="2" id="KW-1185">Reference proteome</keyword>
<gene>
    <name evidence="1" type="ORF">L228DRAFT_180078</name>
</gene>
<reference evidence="1 2" key="1">
    <citation type="journal article" date="2016" name="Fungal Biol.">
        <title>The genome of Xylona heveae provides a window into fungal endophytism.</title>
        <authorList>
            <person name="Gazis R."/>
            <person name="Kuo A."/>
            <person name="Riley R."/>
            <person name="LaButti K."/>
            <person name="Lipzen A."/>
            <person name="Lin J."/>
            <person name="Amirebrahimi M."/>
            <person name="Hesse C.N."/>
            <person name="Spatafora J.W."/>
            <person name="Henrissat B."/>
            <person name="Hainaut M."/>
            <person name="Grigoriev I.V."/>
            <person name="Hibbett D.S."/>
        </authorList>
    </citation>
    <scope>NUCLEOTIDE SEQUENCE [LARGE SCALE GENOMIC DNA]</scope>
    <source>
        <strain evidence="1 2">TC161</strain>
    </source>
</reference>
<organism evidence="1 2">
    <name type="scientific">Xylona heveae (strain CBS 132557 / TC161)</name>
    <dbReference type="NCBI Taxonomy" id="1328760"/>
    <lineage>
        <taxon>Eukaryota</taxon>
        <taxon>Fungi</taxon>
        <taxon>Dikarya</taxon>
        <taxon>Ascomycota</taxon>
        <taxon>Pezizomycotina</taxon>
        <taxon>Xylonomycetes</taxon>
        <taxon>Xylonales</taxon>
        <taxon>Xylonaceae</taxon>
        <taxon>Xylona</taxon>
    </lineage>
</organism>
<dbReference type="EMBL" id="KV407462">
    <property type="protein sequence ID" value="KZF20819.1"/>
    <property type="molecule type" value="Genomic_DNA"/>
</dbReference>
<protein>
    <submittedName>
        <fullName evidence="1">Uncharacterized protein</fullName>
    </submittedName>
</protein>
<dbReference type="InParanoid" id="A0A165FCF1"/>
<accession>A0A165FCF1</accession>
<dbReference type="RefSeq" id="XP_018186374.1">
    <property type="nucleotide sequence ID" value="XM_018329558.1"/>
</dbReference>
<sequence length="378" mass="44873">MPWEMTAIFPCVTLGIRYKRSYPYMFCRFNKLQVQNDYETYNMQRRVLLALTELERNQILIDCPTTSKFSTFQTMLVLEETLTANEFCASTHNEAGSSRPCSWLLRNLQHSDEGPSWMDLIVQVLLLGFVDLPDLVREIRQYYNDESLKADMYQVARGGLDRTEYDDGTKTFVSEVRKYGFSNFKVFLEEIKDIHFIITKPFYNFELERWTTQPGTLARAALAEQLSFWWFRFLLEYLNVNLEEFAIQECAVLDDGWTPKTFIALFEDQTPLYEDQFVFLDFDRSCRLCGSFPYTQYWSRNPWNELWREHVKKIKAGFSPDDPESEKERALQRDCERWTHGFACEDICIQCQLSMEEKLDMEREDCQENSPFLLDIDI</sequence>
<dbReference type="GeneID" id="28894695"/>
<dbReference type="Proteomes" id="UP000076632">
    <property type="component" value="Unassembled WGS sequence"/>
</dbReference>
<dbReference type="AlphaFoldDB" id="A0A165FCF1"/>
<proteinExistence type="predicted"/>
<name>A0A165FCF1_XYLHT</name>